<protein>
    <recommendedName>
        <fullName evidence="4">Outer membrane beta-barrel protein</fullName>
    </recommendedName>
</protein>
<evidence type="ECO:0008006" key="4">
    <source>
        <dbReference type="Google" id="ProtNLM"/>
    </source>
</evidence>
<dbReference type="RefSeq" id="WP_177158790.1">
    <property type="nucleotide sequence ID" value="NZ_JABCJE010000012.1"/>
</dbReference>
<dbReference type="Proteomes" id="UP000592216">
    <property type="component" value="Unassembled WGS sequence"/>
</dbReference>
<keyword evidence="1" id="KW-0732">Signal</keyword>
<sequence length="457" mass="49863">MKSSQRLYQFFSFSAATLLATTAIAQDDKTPGNETRFGISSELRSESNAGMDRPSAGDTNTFATTLSAGFSRRTAIQQLDIDTSGTLTFSEEPDDTIQDITDPTLRMFYERQGAGSTLRAITRVDEQDVSAVTNVFDPETGEVTITPDTGRRRVSNQSVTLEMLKDMPVELDISAERGNVQYFDTTSPTYYDSGTTGGTLKTRIRLSPVVTMNADLGYKYHEADNLQNTERETRSAETGLTYEIGRLSTLNFAAGYTTVDTTSAGLEETEEGSTFNLGYQRELTLGSAGVAYDHSIAATGARDALTFSRTMEMPGATLSGELGFSQNDNGDGTWIGEMSYTRDMKRSTVGMNLVRNVAATDTGGDRVVSQLGSNVSYEINGLSSISLSGNYGEVDYVEGTSPTTWQADLALDYDHQLTRDWTLTTGVSQRRNMQEGLEDAISNKVYVRVSRDFSFGN</sequence>
<evidence type="ECO:0000313" key="3">
    <source>
        <dbReference type="Proteomes" id="UP000592216"/>
    </source>
</evidence>
<dbReference type="AlphaFoldDB" id="A0A850QAC4"/>
<gene>
    <name evidence="2" type="ORF">HJ536_17940</name>
</gene>
<organism evidence="2 3">
    <name type="scientific">Donghicola mangrovi</name>
    <dbReference type="NCBI Taxonomy" id="2729614"/>
    <lineage>
        <taxon>Bacteria</taxon>
        <taxon>Pseudomonadati</taxon>
        <taxon>Pseudomonadota</taxon>
        <taxon>Alphaproteobacteria</taxon>
        <taxon>Rhodobacterales</taxon>
        <taxon>Roseobacteraceae</taxon>
        <taxon>Donghicola</taxon>
    </lineage>
</organism>
<name>A0A850QAC4_9RHOB</name>
<evidence type="ECO:0000313" key="2">
    <source>
        <dbReference type="EMBL" id="NVO25242.1"/>
    </source>
</evidence>
<dbReference type="EMBL" id="JABCJE010000012">
    <property type="protein sequence ID" value="NVO25242.1"/>
    <property type="molecule type" value="Genomic_DNA"/>
</dbReference>
<reference evidence="2 3" key="1">
    <citation type="submission" date="2020-04" db="EMBL/GenBank/DDBJ databases">
        <title>Donghicola sp., a member of the Rhodobacteraceae family isolated from mangrove forest in Thailand.</title>
        <authorList>
            <person name="Charoenyingcharoen P."/>
            <person name="Yukphan P."/>
        </authorList>
    </citation>
    <scope>NUCLEOTIDE SEQUENCE [LARGE SCALE GENOMIC DNA]</scope>
    <source>
        <strain evidence="2 3">B5-SW-15</strain>
    </source>
</reference>
<evidence type="ECO:0000256" key="1">
    <source>
        <dbReference type="SAM" id="SignalP"/>
    </source>
</evidence>
<feature type="signal peptide" evidence="1">
    <location>
        <begin position="1"/>
        <end position="25"/>
    </location>
</feature>
<proteinExistence type="predicted"/>
<feature type="chain" id="PRO_5032662097" description="Outer membrane beta-barrel protein" evidence="1">
    <location>
        <begin position="26"/>
        <end position="457"/>
    </location>
</feature>
<comment type="caution">
    <text evidence="2">The sequence shown here is derived from an EMBL/GenBank/DDBJ whole genome shotgun (WGS) entry which is preliminary data.</text>
</comment>
<accession>A0A850QAC4</accession>